<dbReference type="Gene3D" id="3.40.630.40">
    <property type="entry name" value="Zn-dependent exopeptidases"/>
    <property type="match status" value="1"/>
</dbReference>
<dbReference type="InterPro" id="IPR050695">
    <property type="entry name" value="N-acetylmuramoyl_amidase_3"/>
</dbReference>
<evidence type="ECO:0000259" key="3">
    <source>
        <dbReference type="SMART" id="SM00646"/>
    </source>
</evidence>
<dbReference type="GO" id="GO:0030288">
    <property type="term" value="C:outer membrane-bounded periplasmic space"/>
    <property type="evidence" value="ECO:0007669"/>
    <property type="project" value="TreeGrafter"/>
</dbReference>
<dbReference type="SUPFAM" id="SSF53187">
    <property type="entry name" value="Zn-dependent exopeptidases"/>
    <property type="match status" value="1"/>
</dbReference>
<gene>
    <name evidence="4" type="ORF">A4V09_22890</name>
</gene>
<sequence>MKKMGIIFGSLIFVLAAVLAVFAAAGVQKSRSLQQEMKRMDRQINKMQKTSESLEEELEALKEAKQEEAAGAGQEAGTAEGAQEADAQEADAQEAGAQAADAQEADAREAPPAEQKSSGRKVAIDPGHQGPGADTGGTEPLGPGSEEMKDKFASGTQGVYTGVPEYKLTLAVSMQLQEELRNRGYEVIMTREDNDTAVSNVERAQIAAKNGAQILVRIHADGSGDNSANGAMTMIPSAENPYVGQLHEESSRLGEEIINAYCQATGIKNNGVRLYDNMTGINWSTVPVTILEMGFMTNQSDDERMQDPEMQKNMVQGIADGIDAYFAAAQ</sequence>
<dbReference type="Proteomes" id="UP000092574">
    <property type="component" value="Chromosome"/>
</dbReference>
<evidence type="ECO:0000313" key="5">
    <source>
        <dbReference type="Proteomes" id="UP000092574"/>
    </source>
</evidence>
<dbReference type="InterPro" id="IPR002508">
    <property type="entry name" value="MurNAc-LAA_cat"/>
</dbReference>
<feature type="region of interest" description="Disordered" evidence="2">
    <location>
        <begin position="63"/>
        <end position="150"/>
    </location>
</feature>
<dbReference type="EMBL" id="CP015405">
    <property type="protein sequence ID" value="ANU78346.1"/>
    <property type="molecule type" value="Genomic_DNA"/>
</dbReference>
<dbReference type="CDD" id="cd02696">
    <property type="entry name" value="MurNAc-LAA"/>
    <property type="match status" value="1"/>
</dbReference>
<keyword evidence="1" id="KW-0378">Hydrolase</keyword>
<evidence type="ECO:0000256" key="1">
    <source>
        <dbReference type="ARBA" id="ARBA00022801"/>
    </source>
</evidence>
<feature type="compositionally biased region" description="Low complexity" evidence="2">
    <location>
        <begin position="93"/>
        <end position="102"/>
    </location>
</feature>
<dbReference type="GO" id="GO:0009253">
    <property type="term" value="P:peptidoglycan catabolic process"/>
    <property type="evidence" value="ECO:0007669"/>
    <property type="project" value="InterPro"/>
</dbReference>
<accession>A0A1C7IF53</accession>
<dbReference type="Pfam" id="PF01520">
    <property type="entry name" value="Amidase_3"/>
    <property type="match status" value="1"/>
</dbReference>
<proteinExistence type="predicted"/>
<dbReference type="SMART" id="SM00646">
    <property type="entry name" value="Ami_3"/>
    <property type="match status" value="1"/>
</dbReference>
<dbReference type="GO" id="GO:0008745">
    <property type="term" value="F:N-acetylmuramoyl-L-alanine amidase activity"/>
    <property type="evidence" value="ECO:0007669"/>
    <property type="project" value="InterPro"/>
</dbReference>
<dbReference type="AlphaFoldDB" id="A0A1C7IF53"/>
<evidence type="ECO:0000256" key="2">
    <source>
        <dbReference type="SAM" id="MobiDB-lite"/>
    </source>
</evidence>
<dbReference type="KEGG" id="byl:A4V09_22890"/>
<evidence type="ECO:0000313" key="4">
    <source>
        <dbReference type="EMBL" id="ANU78346.1"/>
    </source>
</evidence>
<reference evidence="4" key="1">
    <citation type="submission" date="2017-04" db="EMBL/GenBank/DDBJ databases">
        <title>Complete Genome Sequences of Twelve Strains of a Stable Defined Moderately Diverse Mouse Microbiota 2 (sDMDMm2).</title>
        <authorList>
            <person name="Uchimura Y."/>
            <person name="Wyss M."/>
            <person name="Brugiroux S."/>
            <person name="Limenitakis J.P."/>
            <person name="Stecher B."/>
            <person name="McCoy K.D."/>
            <person name="Macpherson A.J."/>
        </authorList>
    </citation>
    <scope>NUCLEOTIDE SEQUENCE</scope>
    <source>
        <strain evidence="4">YL58</strain>
    </source>
</reference>
<dbReference type="STRING" id="1796616.A4V09_22890"/>
<protein>
    <submittedName>
        <fullName evidence="4">N-acetylmuramoyl-L-alanine amidase</fullName>
    </submittedName>
</protein>
<keyword evidence="5" id="KW-1185">Reference proteome</keyword>
<dbReference type="PANTHER" id="PTHR30404">
    <property type="entry name" value="N-ACETYLMURAMOYL-L-ALANINE AMIDASE"/>
    <property type="match status" value="1"/>
</dbReference>
<organism evidence="4 5">
    <name type="scientific">Blautia pseudococcoides</name>
    <dbReference type="NCBI Taxonomy" id="1796616"/>
    <lineage>
        <taxon>Bacteria</taxon>
        <taxon>Bacillati</taxon>
        <taxon>Bacillota</taxon>
        <taxon>Clostridia</taxon>
        <taxon>Lachnospirales</taxon>
        <taxon>Lachnospiraceae</taxon>
        <taxon>Blautia</taxon>
    </lineage>
</organism>
<name>A0A1C7IF53_9FIRM</name>
<dbReference type="OrthoDB" id="43070at2"/>
<feature type="domain" description="MurNAc-LAA" evidence="3">
    <location>
        <begin position="204"/>
        <end position="323"/>
    </location>
</feature>
<feature type="compositionally biased region" description="Low complexity" evidence="2">
    <location>
        <begin position="69"/>
        <end position="85"/>
    </location>
</feature>
<dbReference type="RefSeq" id="WP_065544429.1">
    <property type="nucleotide sequence ID" value="NZ_CP015405.2"/>
</dbReference>
<dbReference type="PANTHER" id="PTHR30404:SF0">
    <property type="entry name" value="N-ACETYLMURAMOYL-L-ALANINE AMIDASE AMIC"/>
    <property type="match status" value="1"/>
</dbReference>